<reference evidence="3 4" key="1">
    <citation type="submission" date="2019-01" db="EMBL/GenBank/DDBJ databases">
        <title>Genomic insights into a novel species Rhodoferax sp.</title>
        <authorList>
            <person name="Jin L."/>
        </authorList>
    </citation>
    <scope>NUCLEOTIDE SEQUENCE [LARGE SCALE GENOMIC DNA]</scope>
    <source>
        <strain evidence="3 4">CHu59-6-5</strain>
    </source>
</reference>
<dbReference type="Pfam" id="PF05229">
    <property type="entry name" value="SCPU"/>
    <property type="match status" value="2"/>
</dbReference>
<protein>
    <submittedName>
        <fullName evidence="3">Spore coat U domain-containing protein</fullName>
    </submittedName>
</protein>
<organism evidence="3 4">
    <name type="scientific">Rhodoferax sediminis</name>
    <dbReference type="NCBI Taxonomy" id="2509614"/>
    <lineage>
        <taxon>Bacteria</taxon>
        <taxon>Pseudomonadati</taxon>
        <taxon>Pseudomonadota</taxon>
        <taxon>Betaproteobacteria</taxon>
        <taxon>Burkholderiales</taxon>
        <taxon>Comamonadaceae</taxon>
        <taxon>Rhodoferax</taxon>
    </lineage>
</organism>
<dbReference type="InterPro" id="IPR053167">
    <property type="entry name" value="Spore_coat_component"/>
</dbReference>
<name>A0A515D6D3_9BURK</name>
<dbReference type="EMBL" id="CP035503">
    <property type="protein sequence ID" value="QDL35980.1"/>
    <property type="molecule type" value="Genomic_DNA"/>
</dbReference>
<dbReference type="PANTHER" id="PTHR37089">
    <property type="entry name" value="PROTEIN U-RELATED"/>
    <property type="match status" value="1"/>
</dbReference>
<dbReference type="InterPro" id="IPR007893">
    <property type="entry name" value="Spore_coat_U/FanG"/>
</dbReference>
<dbReference type="SMART" id="SM00972">
    <property type="entry name" value="SCPU"/>
    <property type="match status" value="2"/>
</dbReference>
<evidence type="ECO:0000313" key="3">
    <source>
        <dbReference type="EMBL" id="QDL35980.1"/>
    </source>
</evidence>
<evidence type="ECO:0000256" key="1">
    <source>
        <dbReference type="SAM" id="SignalP"/>
    </source>
</evidence>
<feature type="signal peptide" evidence="1">
    <location>
        <begin position="1"/>
        <end position="27"/>
    </location>
</feature>
<gene>
    <name evidence="3" type="ORF">EUB48_00725</name>
</gene>
<proteinExistence type="predicted"/>
<dbReference type="Proteomes" id="UP000316798">
    <property type="component" value="Chromosome"/>
</dbReference>
<dbReference type="AlphaFoldDB" id="A0A515D6D3"/>
<evidence type="ECO:0000313" key="4">
    <source>
        <dbReference type="Proteomes" id="UP000316798"/>
    </source>
</evidence>
<feature type="domain" description="Spore coat protein U/FanG" evidence="2">
    <location>
        <begin position="29"/>
        <end position="162"/>
    </location>
</feature>
<feature type="domain" description="Spore coat protein U/FanG" evidence="2">
    <location>
        <begin position="193"/>
        <end position="327"/>
    </location>
</feature>
<evidence type="ECO:0000259" key="2">
    <source>
        <dbReference type="Pfam" id="PF05229"/>
    </source>
</evidence>
<sequence>MTRSLQRWLGTLLLISCGMFGAVPAHAAPFSCSATMTTLAFGTVNPLSSQTDASATLSYTCTTNDNSNHYLAACFRIGQGPSDAANANPRRMQAGAGPYLQFQIYQDAARTNPWGSNSGTLGTELYVQVLVPAKGATSGVATLYGRVLAGQTATLPGPYNEQLINNTLNVVDGGSQFPKNCGGGGTNDGSFDSFLVSANVSNSCSVTATNIDLGSVAAAVVNSAVPGTGTIKVTCPSSTVYTVGLLPSALNGGTASGTGNMSGVISGNTDKVPYQLYSDAGYTKVWGNVGTNTVAGTGTGLAQPYTVYPKAPSANYTPDTYSDTVTVNVNY</sequence>
<keyword evidence="4" id="KW-1185">Reference proteome</keyword>
<feature type="chain" id="PRO_5021866877" evidence="1">
    <location>
        <begin position="28"/>
        <end position="331"/>
    </location>
</feature>
<keyword evidence="1" id="KW-0732">Signal</keyword>
<dbReference type="RefSeq" id="WP_142817078.1">
    <property type="nucleotide sequence ID" value="NZ_CP035503.1"/>
</dbReference>
<dbReference type="KEGG" id="rhf:EUB48_00725"/>
<accession>A0A515D6D3</accession>
<dbReference type="OrthoDB" id="5382609at2"/>